<dbReference type="PANTHER" id="PTHR43407">
    <property type="entry name" value="GLUTAMINE SYNTHETASE"/>
    <property type="match status" value="1"/>
</dbReference>
<feature type="domain" description="GS catalytic" evidence="4">
    <location>
        <begin position="127"/>
        <end position="512"/>
    </location>
</feature>
<dbReference type="Proteomes" id="UP001594351">
    <property type="component" value="Unassembled WGS sequence"/>
</dbReference>
<comment type="similarity">
    <text evidence="1 2 3">Belongs to the glutamine synthetase family.</text>
</comment>
<evidence type="ECO:0000313" key="6">
    <source>
        <dbReference type="Proteomes" id="UP001594351"/>
    </source>
</evidence>
<evidence type="ECO:0000256" key="1">
    <source>
        <dbReference type="ARBA" id="ARBA00009897"/>
    </source>
</evidence>
<organism evidence="5 6">
    <name type="scientific">candidate division CSSED10-310 bacterium</name>
    <dbReference type="NCBI Taxonomy" id="2855610"/>
    <lineage>
        <taxon>Bacteria</taxon>
        <taxon>Bacteria division CSSED10-310</taxon>
    </lineage>
</organism>
<comment type="caution">
    <text evidence="5">The sequence shown here is derived from an EMBL/GenBank/DDBJ whole genome shotgun (WGS) entry which is preliminary data.</text>
</comment>
<name>A0ABV6YWL8_UNCC1</name>
<dbReference type="InterPro" id="IPR014746">
    <property type="entry name" value="Gln_synth/guanido_kin_cat_dom"/>
</dbReference>
<gene>
    <name evidence="5" type="ORF">ACFL27_10440</name>
</gene>
<dbReference type="EMBL" id="JBHPBY010000110">
    <property type="protein sequence ID" value="MFC1850599.1"/>
    <property type="molecule type" value="Genomic_DNA"/>
</dbReference>
<accession>A0ABV6YWL8</accession>
<dbReference type="PANTHER" id="PTHR43407:SF1">
    <property type="entry name" value="LENGSIN"/>
    <property type="match status" value="1"/>
</dbReference>
<dbReference type="InterPro" id="IPR008147">
    <property type="entry name" value="Gln_synt_N"/>
</dbReference>
<dbReference type="SMART" id="SM01230">
    <property type="entry name" value="Gln-synt_C"/>
    <property type="match status" value="1"/>
</dbReference>
<evidence type="ECO:0000256" key="3">
    <source>
        <dbReference type="RuleBase" id="RU000384"/>
    </source>
</evidence>
<reference evidence="5 6" key="1">
    <citation type="submission" date="2024-09" db="EMBL/GenBank/DDBJ databases">
        <title>Laminarin stimulates single cell rates of sulfate reduction while oxygen inhibits transcriptomic activity in coastal marine sediment.</title>
        <authorList>
            <person name="Lindsay M."/>
            <person name="Orcutt B."/>
            <person name="Emerson D."/>
            <person name="Stepanauskas R."/>
            <person name="D'Angelo T."/>
        </authorList>
    </citation>
    <scope>NUCLEOTIDE SEQUENCE [LARGE SCALE GENOMIC DNA]</scope>
    <source>
        <strain evidence="5">SAG AM-311-K15</strain>
    </source>
</reference>
<dbReference type="Gene3D" id="3.30.590.10">
    <property type="entry name" value="Glutamine synthetase/guanido kinase, catalytic domain"/>
    <property type="match status" value="1"/>
</dbReference>
<proteinExistence type="inferred from homology"/>
<protein>
    <submittedName>
        <fullName evidence="5">Glutamine synthetase beta-grasp domain-containing protein</fullName>
    </submittedName>
</protein>
<dbReference type="PROSITE" id="PS51987">
    <property type="entry name" value="GS_CATALYTIC"/>
    <property type="match status" value="1"/>
</dbReference>
<dbReference type="InterPro" id="IPR036651">
    <property type="entry name" value="Gln_synt_N_sf"/>
</dbReference>
<dbReference type="Pfam" id="PF00120">
    <property type="entry name" value="Gln-synt_C"/>
    <property type="match status" value="1"/>
</dbReference>
<dbReference type="SUPFAM" id="SSF55931">
    <property type="entry name" value="Glutamine synthetase/guanido kinase"/>
    <property type="match status" value="1"/>
</dbReference>
<evidence type="ECO:0000256" key="2">
    <source>
        <dbReference type="PROSITE-ProRule" id="PRU01331"/>
    </source>
</evidence>
<sequence>MASHYALTNPISLILDKSREDFSREDMMKVIQDKQIERITFHYTALDGKLKELKLPVANPKQAERILTDGERVDGSSLFKHMVDASLSDLYAIPVYKTAFLNPFDQGSLDFICRFIMNDGTLAPFALDTILQKACKVFERRHHLELYALGELEFFLLSKPSVSLYPAPKQRGYHASAPFIKTGQIVNEMVNNITQITGSVKYAHSEVGYVEKVRSDAEEIKGKEAEQLEIEFLPTPIEEAADHLVLSRWLIRNIAYKYGCVATFTPKLEEGVAGNGFHIHLALRKDDENVMVEEAGNLSVQARKLIGGLCKYAESLTAFGNTVSSAYLRLVPNQEAPTRICWSHLNRSAMIRVPLGWSKINGLAQILNPQKMGKTHAPGSRQTVELRSPDGSAIVHLLLAGLTMAAEWGMSQEESLEIATKLEVKGNIFENQALLQKLPALPKSCVESARLLLRNRDLYERDDIFPAGVINYTAKLLRAENDEAINEYLADLPADDRLHETRKIMHKDLHRH</sequence>
<dbReference type="Gene3D" id="3.10.20.70">
    <property type="entry name" value="Glutamine synthetase, N-terminal domain"/>
    <property type="match status" value="1"/>
</dbReference>
<dbReference type="SUPFAM" id="SSF54368">
    <property type="entry name" value="Glutamine synthetase, N-terminal domain"/>
    <property type="match status" value="1"/>
</dbReference>
<keyword evidence="6" id="KW-1185">Reference proteome</keyword>
<evidence type="ECO:0000313" key="5">
    <source>
        <dbReference type="EMBL" id="MFC1850599.1"/>
    </source>
</evidence>
<dbReference type="Pfam" id="PF03951">
    <property type="entry name" value="Gln-synt_N"/>
    <property type="match status" value="1"/>
</dbReference>
<evidence type="ECO:0000259" key="4">
    <source>
        <dbReference type="PROSITE" id="PS51987"/>
    </source>
</evidence>
<dbReference type="InterPro" id="IPR008146">
    <property type="entry name" value="Gln_synth_cat_dom"/>
</dbReference>